<keyword evidence="3" id="KW-1185">Reference proteome</keyword>
<protein>
    <recommendedName>
        <fullName evidence="1">Retrovirus-related Pol polyprotein from transposon TNT 1-94-like beta-barrel domain-containing protein</fullName>
    </recommendedName>
</protein>
<dbReference type="Pfam" id="PF22936">
    <property type="entry name" value="Pol_BBD"/>
    <property type="match status" value="1"/>
</dbReference>
<feature type="domain" description="Retrovirus-related Pol polyprotein from transposon TNT 1-94-like beta-barrel" evidence="1">
    <location>
        <begin position="160"/>
        <end position="208"/>
    </location>
</feature>
<evidence type="ECO:0000259" key="1">
    <source>
        <dbReference type="Pfam" id="PF22936"/>
    </source>
</evidence>
<sequence>MESRNDHNHLLFLSSSDVVGSVQIGIQLTCMETTPYGAVRCDQLACQKQIGIYRWQNHTYCNMRGHTMDNCYKLIGYPADFKGKRKIYAGNVQNQHTGDDGVTPHPHHVKQPHFIMDQYNQILRLLNKPQLNDASTNANMTGIPCSTSSLIHTHHSHSQWIVDSGSTNHMVNDNSFFNTGLTVARTRKVQIPKGESAMITHSGKCQLEGGDVITDALFNGKVKGIGEERDGLYTLNTNIKEESVRIKSLNVAECKETAELWHKRMDDTMLMPIFHPTKIAEEFPIARLGECDIVPLIDSIRTETMVEASSSIDPVGQPPIRRTSTRLSRPPIWPDIAFAVQSLSQIMHAPKSSHMEAALRVVTYSKKQPTVSRSSAEAEYKSLASTVADVIWLIEMFRELGVIELVSRY</sequence>
<dbReference type="InParanoid" id="A0A3Q7J618"/>
<organism evidence="2">
    <name type="scientific">Solanum lycopersicum</name>
    <name type="common">Tomato</name>
    <name type="synonym">Lycopersicon esculentum</name>
    <dbReference type="NCBI Taxonomy" id="4081"/>
    <lineage>
        <taxon>Eukaryota</taxon>
        <taxon>Viridiplantae</taxon>
        <taxon>Streptophyta</taxon>
        <taxon>Embryophyta</taxon>
        <taxon>Tracheophyta</taxon>
        <taxon>Spermatophyta</taxon>
        <taxon>Magnoliopsida</taxon>
        <taxon>eudicotyledons</taxon>
        <taxon>Gunneridae</taxon>
        <taxon>Pentapetalae</taxon>
        <taxon>asterids</taxon>
        <taxon>lamiids</taxon>
        <taxon>Solanales</taxon>
        <taxon>Solanaceae</taxon>
        <taxon>Solanoideae</taxon>
        <taxon>Solaneae</taxon>
        <taxon>Solanum</taxon>
        <taxon>Solanum subgen. Lycopersicon</taxon>
    </lineage>
</organism>
<accession>A0A3Q7J618</accession>
<reference evidence="2" key="2">
    <citation type="submission" date="2019-01" db="UniProtKB">
        <authorList>
            <consortium name="EnsemblPlants"/>
        </authorList>
    </citation>
    <scope>IDENTIFICATION</scope>
    <source>
        <strain evidence="2">cv. Heinz 1706</strain>
    </source>
</reference>
<dbReference type="PANTHER" id="PTHR11439">
    <property type="entry name" value="GAG-POL-RELATED RETROTRANSPOSON"/>
    <property type="match status" value="1"/>
</dbReference>
<proteinExistence type="predicted"/>
<dbReference type="PANTHER" id="PTHR11439:SF478">
    <property type="entry name" value="REVERSE TRANSCRIPTASE TY1_COPIA-TYPE DOMAIN-CONTAINING PROTEIN"/>
    <property type="match status" value="1"/>
</dbReference>
<dbReference type="Proteomes" id="UP000004994">
    <property type="component" value="Chromosome 12"/>
</dbReference>
<dbReference type="InterPro" id="IPR054722">
    <property type="entry name" value="PolX-like_BBD"/>
</dbReference>
<dbReference type="Gramene" id="Solyc12g019758.1.1">
    <property type="protein sequence ID" value="Solyc12g019758.1.1"/>
    <property type="gene ID" value="Solyc12g019758.1"/>
</dbReference>
<evidence type="ECO:0000313" key="3">
    <source>
        <dbReference type="Proteomes" id="UP000004994"/>
    </source>
</evidence>
<evidence type="ECO:0000313" key="2">
    <source>
        <dbReference type="EnsemblPlants" id="Solyc12g019758.1.1"/>
    </source>
</evidence>
<dbReference type="EnsemblPlants" id="Solyc12g019758.1.1">
    <property type="protein sequence ID" value="Solyc12g019758.1.1"/>
    <property type="gene ID" value="Solyc12g019758.1"/>
</dbReference>
<reference evidence="2" key="1">
    <citation type="journal article" date="2012" name="Nature">
        <title>The tomato genome sequence provides insights into fleshy fruit evolution.</title>
        <authorList>
            <consortium name="Tomato Genome Consortium"/>
        </authorList>
    </citation>
    <scope>NUCLEOTIDE SEQUENCE [LARGE SCALE GENOMIC DNA]</scope>
    <source>
        <strain evidence="2">cv. Heinz 1706</strain>
    </source>
</reference>
<name>A0A3Q7J618_SOLLC</name>
<dbReference type="AlphaFoldDB" id="A0A3Q7J618"/>